<organism evidence="1">
    <name type="scientific">hydrothermal vent metagenome</name>
    <dbReference type="NCBI Taxonomy" id="652676"/>
    <lineage>
        <taxon>unclassified sequences</taxon>
        <taxon>metagenomes</taxon>
        <taxon>ecological metagenomes</taxon>
    </lineage>
</organism>
<sequence length="125" mass="13692">MNAILKAQNAYKTSAQPIRTNRDTEYNAFAKITRRLRAASGDGMSGFKELASALQDNRMLWTILAGDVADKGNPLPTQLRAQIIYLSQFTQAHSRQVLAGKATADPLVEINIAIMKGLRNMEVGS</sequence>
<evidence type="ECO:0000313" key="1">
    <source>
        <dbReference type="EMBL" id="VAV93614.1"/>
    </source>
</evidence>
<dbReference type="NCBIfam" id="NF009435">
    <property type="entry name" value="PRK12794.1"/>
    <property type="match status" value="1"/>
</dbReference>
<protein>
    <recommendedName>
        <fullName evidence="2">Flagellar biosynthesis regulatory protein FlaF</fullName>
    </recommendedName>
</protein>
<dbReference type="EMBL" id="UOEG01000105">
    <property type="protein sequence ID" value="VAV93614.1"/>
    <property type="molecule type" value="Genomic_DNA"/>
</dbReference>
<name>A0A3B0RJJ8_9ZZZZ</name>
<gene>
    <name evidence="1" type="ORF">MNBD_ALPHA07-514</name>
</gene>
<dbReference type="AlphaFoldDB" id="A0A3B0RJJ8"/>
<dbReference type="GO" id="GO:0044781">
    <property type="term" value="P:bacterial-type flagellum organization"/>
    <property type="evidence" value="ECO:0007669"/>
    <property type="project" value="InterPro"/>
</dbReference>
<reference evidence="1" key="1">
    <citation type="submission" date="2018-06" db="EMBL/GenBank/DDBJ databases">
        <authorList>
            <person name="Zhirakovskaya E."/>
        </authorList>
    </citation>
    <scope>NUCLEOTIDE SEQUENCE</scope>
</reference>
<dbReference type="Pfam" id="PF07309">
    <property type="entry name" value="FlaF"/>
    <property type="match status" value="1"/>
</dbReference>
<evidence type="ECO:0008006" key="2">
    <source>
        <dbReference type="Google" id="ProtNLM"/>
    </source>
</evidence>
<dbReference type="InterPro" id="IPR010845">
    <property type="entry name" value="FlaF"/>
</dbReference>
<proteinExistence type="predicted"/>
<accession>A0A3B0RJJ8</accession>